<evidence type="ECO:0000313" key="2">
    <source>
        <dbReference type="Proteomes" id="UP000887565"/>
    </source>
</evidence>
<dbReference type="AlphaFoldDB" id="A0A915KMK6"/>
<sequence>MEKETDQFLKLITYEVFTQTTMFGTLGRKLYLRFKPTLARYRLYYHHWGSLPAFILLNILRLLFGIVRLVTWRLNGINRHLDLIYNKRQNYELSAQVLDVKWGCKASPFDKVRRCFFLAEHQRFEHPRCVLAQNVVLAEITYKKALFVELDRNLDECGVRNAPFMFITMVKNAVRLIEIPLWTLHKLADEVPTPTDHYERVTFLFSSGRCGSTAVARIIAEADPDNCLVVSEPPVLMDFVSYKRVCSEE</sequence>
<proteinExistence type="predicted"/>
<name>A0A915KMK6_ROMCU</name>
<keyword evidence="2" id="KW-1185">Reference proteome</keyword>
<dbReference type="PANTHER" id="PTHR33844">
    <property type="entry name" value="SULFOTRANSFER_1 DOMAIN-CONTAINING PROTEIN"/>
    <property type="match status" value="1"/>
</dbReference>
<organism evidence="2 3">
    <name type="scientific">Romanomermis culicivorax</name>
    <name type="common">Nematode worm</name>
    <dbReference type="NCBI Taxonomy" id="13658"/>
    <lineage>
        <taxon>Eukaryota</taxon>
        <taxon>Metazoa</taxon>
        <taxon>Ecdysozoa</taxon>
        <taxon>Nematoda</taxon>
        <taxon>Enoplea</taxon>
        <taxon>Dorylaimia</taxon>
        <taxon>Mermithida</taxon>
        <taxon>Mermithoidea</taxon>
        <taxon>Mermithidae</taxon>
        <taxon>Romanomermis</taxon>
    </lineage>
</organism>
<dbReference type="WBParaSite" id="nRc.2.0.1.t40011-RA">
    <property type="protein sequence ID" value="nRc.2.0.1.t40011-RA"/>
    <property type="gene ID" value="nRc.2.0.1.g40011"/>
</dbReference>
<feature type="transmembrane region" description="Helical" evidence="1">
    <location>
        <begin position="51"/>
        <end position="70"/>
    </location>
</feature>
<reference evidence="3" key="1">
    <citation type="submission" date="2022-11" db="UniProtKB">
        <authorList>
            <consortium name="WormBaseParasite"/>
        </authorList>
    </citation>
    <scope>IDENTIFICATION</scope>
</reference>
<dbReference type="Proteomes" id="UP000887565">
    <property type="component" value="Unplaced"/>
</dbReference>
<keyword evidence="1" id="KW-1133">Transmembrane helix</keyword>
<evidence type="ECO:0000256" key="1">
    <source>
        <dbReference type="SAM" id="Phobius"/>
    </source>
</evidence>
<protein>
    <submittedName>
        <fullName evidence="3">Uncharacterized protein</fullName>
    </submittedName>
</protein>
<evidence type="ECO:0000313" key="3">
    <source>
        <dbReference type="WBParaSite" id="nRc.2.0.1.t40011-RA"/>
    </source>
</evidence>
<accession>A0A915KMK6</accession>
<keyword evidence="1" id="KW-0472">Membrane</keyword>
<dbReference type="PANTHER" id="PTHR33844:SF1">
    <property type="entry name" value="SULFOTRANSFERASE DOMAIN-CONTAINING PROTEIN"/>
    <property type="match status" value="1"/>
</dbReference>
<keyword evidence="1" id="KW-0812">Transmembrane</keyword>